<name>A0ABR8GI51_MICVR</name>
<dbReference type="EMBL" id="JACJSV010000118">
    <property type="protein sequence ID" value="MBD2602864.1"/>
    <property type="molecule type" value="Genomic_DNA"/>
</dbReference>
<dbReference type="Proteomes" id="UP000648873">
    <property type="component" value="Unassembled WGS sequence"/>
</dbReference>
<protein>
    <submittedName>
        <fullName evidence="1">ISKra4 family transposase</fullName>
    </submittedName>
</protein>
<organism evidence="1 2">
    <name type="scientific">Microcystis viridis FACHB-1342</name>
    <dbReference type="NCBI Taxonomy" id="2692900"/>
    <lineage>
        <taxon>Bacteria</taxon>
        <taxon>Bacillati</taxon>
        <taxon>Cyanobacteriota</taxon>
        <taxon>Cyanophyceae</taxon>
        <taxon>Oscillatoriophycideae</taxon>
        <taxon>Chroococcales</taxon>
        <taxon>Microcystaceae</taxon>
        <taxon>Microcystis</taxon>
    </lineage>
</organism>
<keyword evidence="2" id="KW-1185">Reference proteome</keyword>
<gene>
    <name evidence="1" type="ORF">H6G40_22300</name>
</gene>
<sequence>QGICIGSGSVESKIKQIGARMKIVGAQWKAENVPQYLKLRCAYLNGDIA</sequence>
<reference evidence="1 2" key="1">
    <citation type="journal article" date="2020" name="ISME J.">
        <title>Comparative genomics reveals insights into cyanobacterial evolution and habitat adaptation.</title>
        <authorList>
            <person name="Chen M.Y."/>
            <person name="Teng W.K."/>
            <person name="Zhao L."/>
            <person name="Hu C.X."/>
            <person name="Zhou Y.K."/>
            <person name="Han B.P."/>
            <person name="Song L.R."/>
            <person name="Shu W.S."/>
        </authorList>
    </citation>
    <scope>NUCLEOTIDE SEQUENCE [LARGE SCALE GENOMIC DNA]</scope>
    <source>
        <strain evidence="1 2">FACHB-1342</strain>
    </source>
</reference>
<comment type="caution">
    <text evidence="1">The sequence shown here is derived from an EMBL/GenBank/DDBJ whole genome shotgun (WGS) entry which is preliminary data.</text>
</comment>
<accession>A0ABR8GI51</accession>
<evidence type="ECO:0000313" key="2">
    <source>
        <dbReference type="Proteomes" id="UP000648873"/>
    </source>
</evidence>
<feature type="non-terminal residue" evidence="1">
    <location>
        <position position="1"/>
    </location>
</feature>
<proteinExistence type="predicted"/>
<evidence type="ECO:0000313" key="1">
    <source>
        <dbReference type="EMBL" id="MBD2602864.1"/>
    </source>
</evidence>